<dbReference type="AlphaFoldDB" id="A0A5C5WWM3"/>
<dbReference type="NCBIfam" id="TIGR02532">
    <property type="entry name" value="IV_pilin_GFxxxE"/>
    <property type="match status" value="1"/>
</dbReference>
<dbReference type="PANTHER" id="PTHR30093">
    <property type="entry name" value="GENERAL SECRETION PATHWAY PROTEIN G"/>
    <property type="match status" value="1"/>
</dbReference>
<keyword evidence="4" id="KW-1185">Reference proteome</keyword>
<accession>A0A5C5WWM3</accession>
<dbReference type="RefSeq" id="WP_146514941.1">
    <property type="nucleotide sequence ID" value="NZ_SJPI01000001.1"/>
</dbReference>
<protein>
    <submittedName>
        <fullName evidence="3">Type II secretion system protein G</fullName>
    </submittedName>
</protein>
<dbReference type="PROSITE" id="PS00409">
    <property type="entry name" value="PROKAR_NTER_METHYL"/>
    <property type="match status" value="1"/>
</dbReference>
<feature type="transmembrane region" description="Helical" evidence="1">
    <location>
        <begin position="21"/>
        <end position="42"/>
    </location>
</feature>
<evidence type="ECO:0000313" key="3">
    <source>
        <dbReference type="EMBL" id="TWT54988.1"/>
    </source>
</evidence>
<dbReference type="EMBL" id="SJPI01000001">
    <property type="protein sequence ID" value="TWT54988.1"/>
    <property type="molecule type" value="Genomic_DNA"/>
</dbReference>
<proteinExistence type="predicted"/>
<dbReference type="Proteomes" id="UP000316598">
    <property type="component" value="Unassembled WGS sequence"/>
</dbReference>
<dbReference type="SUPFAM" id="SSF54523">
    <property type="entry name" value="Pili subunits"/>
    <property type="match status" value="1"/>
</dbReference>
<sequence>MSSLPAHPFVRKCHRSRGFTLIELLVSIAIIGILVAMLLPAVQATREAARKTTCKNHLKQIGLALHAYHNAHRSLPTGCIEWRGFMAPPTHRQFAWSAFLLPFIEQQSLHDSIDFSLPFDSERNRVAAQTRVAMYECPTAPDRNLIRGQTDYGGLYGERIVDTDPSDGCFLYDKIISFRAIRDGLTNTLAVAEDVGGPDSEWINGRNVFVQAWGINDHEAWVGDNEIRSLHPGGAMVLFIDGRTLFMTESIDKSLLGKLITIAKGETAQYAP</sequence>
<dbReference type="Gene3D" id="3.30.700.10">
    <property type="entry name" value="Glycoprotein, Type 4 Pilin"/>
    <property type="match status" value="1"/>
</dbReference>
<evidence type="ECO:0000313" key="4">
    <source>
        <dbReference type="Proteomes" id="UP000316598"/>
    </source>
</evidence>
<dbReference type="InterPro" id="IPR012902">
    <property type="entry name" value="N_methyl_site"/>
</dbReference>
<gene>
    <name evidence="3" type="primary">xcpT_4</name>
    <name evidence="3" type="ORF">Pla22_26420</name>
</gene>
<dbReference type="OrthoDB" id="242858at2"/>
<comment type="caution">
    <text evidence="3">The sequence shown here is derived from an EMBL/GenBank/DDBJ whole genome shotgun (WGS) entry which is preliminary data.</text>
</comment>
<feature type="domain" description="DUF1559" evidence="2">
    <location>
        <begin position="43"/>
        <end position="253"/>
    </location>
</feature>
<evidence type="ECO:0000259" key="2">
    <source>
        <dbReference type="Pfam" id="PF07596"/>
    </source>
</evidence>
<dbReference type="Pfam" id="PF07963">
    <property type="entry name" value="N_methyl"/>
    <property type="match status" value="1"/>
</dbReference>
<keyword evidence="1" id="KW-0812">Transmembrane</keyword>
<name>A0A5C5WWM3_9BACT</name>
<dbReference type="PANTHER" id="PTHR30093:SF2">
    <property type="entry name" value="TYPE II SECRETION SYSTEM PROTEIN H"/>
    <property type="match status" value="1"/>
</dbReference>
<dbReference type="InterPro" id="IPR011453">
    <property type="entry name" value="DUF1559"/>
</dbReference>
<keyword evidence="1" id="KW-1133">Transmembrane helix</keyword>
<evidence type="ECO:0000256" key="1">
    <source>
        <dbReference type="SAM" id="Phobius"/>
    </source>
</evidence>
<reference evidence="3 4" key="1">
    <citation type="submission" date="2019-02" db="EMBL/GenBank/DDBJ databases">
        <title>Deep-cultivation of Planctomycetes and their phenomic and genomic characterization uncovers novel biology.</title>
        <authorList>
            <person name="Wiegand S."/>
            <person name="Jogler M."/>
            <person name="Boedeker C."/>
            <person name="Pinto D."/>
            <person name="Vollmers J."/>
            <person name="Rivas-Marin E."/>
            <person name="Kohn T."/>
            <person name="Peeters S.H."/>
            <person name="Heuer A."/>
            <person name="Rast P."/>
            <person name="Oberbeckmann S."/>
            <person name="Bunk B."/>
            <person name="Jeske O."/>
            <person name="Meyerdierks A."/>
            <person name="Storesund J.E."/>
            <person name="Kallscheuer N."/>
            <person name="Luecker S."/>
            <person name="Lage O.M."/>
            <person name="Pohl T."/>
            <person name="Merkel B.J."/>
            <person name="Hornburger P."/>
            <person name="Mueller R.-W."/>
            <person name="Bruemmer F."/>
            <person name="Labrenz M."/>
            <person name="Spormann A.M."/>
            <person name="Op Den Camp H."/>
            <person name="Overmann J."/>
            <person name="Amann R."/>
            <person name="Jetten M.S.M."/>
            <person name="Mascher T."/>
            <person name="Medema M.H."/>
            <person name="Devos D.P."/>
            <person name="Kaster A.-K."/>
            <person name="Ovreas L."/>
            <person name="Rohde M."/>
            <person name="Galperin M.Y."/>
            <person name="Jogler C."/>
        </authorList>
    </citation>
    <scope>NUCLEOTIDE SEQUENCE [LARGE SCALE GENOMIC DNA]</scope>
    <source>
        <strain evidence="3 4">Pla22</strain>
    </source>
</reference>
<keyword evidence="1" id="KW-0472">Membrane</keyword>
<dbReference type="Pfam" id="PF07596">
    <property type="entry name" value="SBP_bac_10"/>
    <property type="match status" value="1"/>
</dbReference>
<dbReference type="InterPro" id="IPR045584">
    <property type="entry name" value="Pilin-like"/>
</dbReference>
<dbReference type="NCBIfam" id="TIGR04294">
    <property type="entry name" value="pre_pil_HX9DG"/>
    <property type="match status" value="1"/>
</dbReference>
<dbReference type="InterPro" id="IPR027558">
    <property type="entry name" value="Pre_pil_HX9DG_C"/>
</dbReference>
<organism evidence="3 4">
    <name type="scientific">Rubripirellula amarantea</name>
    <dbReference type="NCBI Taxonomy" id="2527999"/>
    <lineage>
        <taxon>Bacteria</taxon>
        <taxon>Pseudomonadati</taxon>
        <taxon>Planctomycetota</taxon>
        <taxon>Planctomycetia</taxon>
        <taxon>Pirellulales</taxon>
        <taxon>Pirellulaceae</taxon>
        <taxon>Rubripirellula</taxon>
    </lineage>
</organism>